<evidence type="ECO:0000313" key="14">
    <source>
        <dbReference type="Proteomes" id="UP000261540"/>
    </source>
</evidence>
<keyword evidence="4" id="KW-0677">Repeat</keyword>
<dbReference type="AlphaFoldDB" id="A0A3B3Q652"/>
<evidence type="ECO:0000256" key="6">
    <source>
        <dbReference type="ARBA" id="ARBA00022840"/>
    </source>
</evidence>
<dbReference type="GO" id="GO:0005737">
    <property type="term" value="C:cytoplasm"/>
    <property type="evidence" value="ECO:0007669"/>
    <property type="project" value="UniProtKB-SubCell"/>
</dbReference>
<dbReference type="GO" id="GO:0060298">
    <property type="term" value="P:positive regulation of sarcomere organization"/>
    <property type="evidence" value="ECO:0007669"/>
    <property type="project" value="UniProtKB-ARBA"/>
</dbReference>
<accession>A0A3B3Q652</accession>
<dbReference type="InterPro" id="IPR017441">
    <property type="entry name" value="Protein_kinase_ATP_BS"/>
</dbReference>
<dbReference type="Proteomes" id="UP000261540">
    <property type="component" value="Unplaced"/>
</dbReference>
<dbReference type="SMART" id="SM00060">
    <property type="entry name" value="FN3"/>
    <property type="match status" value="1"/>
</dbReference>
<dbReference type="Pfam" id="PF00069">
    <property type="entry name" value="Pkinase"/>
    <property type="match status" value="1"/>
</dbReference>
<feature type="domain" description="Ig-like" evidence="11">
    <location>
        <begin position="136"/>
        <end position="226"/>
    </location>
</feature>
<dbReference type="PROSITE" id="PS00107">
    <property type="entry name" value="PROTEIN_KINASE_ATP"/>
    <property type="match status" value="1"/>
</dbReference>
<evidence type="ECO:0000259" key="11">
    <source>
        <dbReference type="PROSITE" id="PS50835"/>
    </source>
</evidence>
<feature type="domain" description="Protein kinase" evidence="10">
    <location>
        <begin position="676"/>
        <end position="931"/>
    </location>
</feature>
<dbReference type="PROSITE" id="PS00108">
    <property type="entry name" value="PROTEIN_KINASE_ST"/>
    <property type="match status" value="1"/>
</dbReference>
<dbReference type="GO" id="GO:0005524">
    <property type="term" value="F:ATP binding"/>
    <property type="evidence" value="ECO:0007669"/>
    <property type="project" value="UniProtKB-UniRule"/>
</dbReference>
<dbReference type="Pfam" id="PF07679">
    <property type="entry name" value="I-set"/>
    <property type="match status" value="5"/>
</dbReference>
<dbReference type="GO" id="GO:0003007">
    <property type="term" value="P:heart morphogenesis"/>
    <property type="evidence" value="ECO:0007669"/>
    <property type="project" value="UniProtKB-ARBA"/>
</dbReference>
<dbReference type="InterPro" id="IPR008271">
    <property type="entry name" value="Ser/Thr_kinase_AS"/>
</dbReference>
<feature type="binding site" evidence="8">
    <location>
        <position position="705"/>
    </location>
    <ligand>
        <name>ATP</name>
        <dbReference type="ChEBI" id="CHEBI:30616"/>
    </ligand>
</feature>
<feature type="domain" description="Fibronectin type-III" evidence="12">
    <location>
        <begin position="549"/>
        <end position="651"/>
    </location>
</feature>
<feature type="compositionally biased region" description="Basic and acidic residues" evidence="9">
    <location>
        <begin position="421"/>
        <end position="432"/>
    </location>
</feature>
<dbReference type="InterPro" id="IPR036179">
    <property type="entry name" value="Ig-like_dom_sf"/>
</dbReference>
<feature type="domain" description="Ig-like" evidence="11">
    <location>
        <begin position="22"/>
        <end position="112"/>
    </location>
</feature>
<dbReference type="SMART" id="SM00409">
    <property type="entry name" value="IG"/>
    <property type="match status" value="5"/>
</dbReference>
<reference evidence="13" key="1">
    <citation type="submission" date="2025-08" db="UniProtKB">
        <authorList>
            <consortium name="Ensembl"/>
        </authorList>
    </citation>
    <scope>IDENTIFICATION</scope>
</reference>
<dbReference type="FunFam" id="2.60.40.10:FF:000080">
    <property type="entry name" value="Myosin light chain kinase, smooth muscle"/>
    <property type="match status" value="1"/>
</dbReference>
<dbReference type="InterPro" id="IPR013783">
    <property type="entry name" value="Ig-like_fold"/>
</dbReference>
<dbReference type="PROSITE" id="PS50853">
    <property type="entry name" value="FN3"/>
    <property type="match status" value="1"/>
</dbReference>
<dbReference type="GeneTree" id="ENSGT00940000163949"/>
<comment type="subcellular location">
    <subcellularLocation>
        <location evidence="1">Cytoplasm</location>
    </subcellularLocation>
</comment>
<dbReference type="PANTHER" id="PTHR47633:SF9">
    <property type="entry name" value="NON-SPECIFIC SERINE_THREONINE PROTEIN KINASE"/>
    <property type="match status" value="1"/>
</dbReference>
<dbReference type="SMART" id="SM00220">
    <property type="entry name" value="S_TKc"/>
    <property type="match status" value="1"/>
</dbReference>
<protein>
    <submittedName>
        <fullName evidence="13">Myosin, light chain kinase 5</fullName>
    </submittedName>
</protein>
<dbReference type="KEGG" id="pki:111856005"/>
<dbReference type="RefSeq" id="XP_023691362.1">
    <property type="nucleotide sequence ID" value="XM_023835594.2"/>
</dbReference>
<keyword evidence="7" id="KW-0393">Immunoglobulin domain</keyword>
<evidence type="ECO:0000256" key="9">
    <source>
        <dbReference type="SAM" id="MobiDB-lite"/>
    </source>
</evidence>
<keyword evidence="14" id="KW-1185">Reference proteome</keyword>
<feature type="compositionally biased region" description="Basic and acidic residues" evidence="9">
    <location>
        <begin position="281"/>
        <end position="294"/>
    </location>
</feature>
<dbReference type="OrthoDB" id="6070751at2759"/>
<dbReference type="Gene3D" id="2.60.40.10">
    <property type="entry name" value="Immunoglobulins"/>
    <property type="match status" value="6"/>
</dbReference>
<dbReference type="PROSITE" id="PS50011">
    <property type="entry name" value="PROTEIN_KINASE_DOM"/>
    <property type="match status" value="1"/>
</dbReference>
<dbReference type="Gene3D" id="3.30.200.20">
    <property type="entry name" value="Phosphorylase Kinase, domain 1"/>
    <property type="match status" value="1"/>
</dbReference>
<feature type="domain" description="Ig-like" evidence="11">
    <location>
        <begin position="296"/>
        <end position="381"/>
    </location>
</feature>
<dbReference type="GeneID" id="111856005"/>
<dbReference type="InterPro" id="IPR003599">
    <property type="entry name" value="Ig_sub"/>
</dbReference>
<feature type="domain" description="Ig-like" evidence="11">
    <location>
        <begin position="1013"/>
        <end position="1097"/>
    </location>
</feature>
<comment type="similarity">
    <text evidence="2">Belongs to the protein kinase superfamily. CAMK Ser/Thr protein kinase family.</text>
</comment>
<dbReference type="GO" id="GO:0055013">
    <property type="term" value="P:cardiac muscle cell development"/>
    <property type="evidence" value="ECO:0007669"/>
    <property type="project" value="UniProtKB-ARBA"/>
</dbReference>
<keyword evidence="3" id="KW-0963">Cytoplasm</keyword>
<evidence type="ECO:0000256" key="8">
    <source>
        <dbReference type="PROSITE-ProRule" id="PRU10141"/>
    </source>
</evidence>
<dbReference type="InterPro" id="IPR036116">
    <property type="entry name" value="FN3_sf"/>
</dbReference>
<dbReference type="InterPro" id="IPR000719">
    <property type="entry name" value="Prot_kinase_dom"/>
</dbReference>
<evidence type="ECO:0000256" key="4">
    <source>
        <dbReference type="ARBA" id="ARBA00022737"/>
    </source>
</evidence>
<evidence type="ECO:0000256" key="3">
    <source>
        <dbReference type="ARBA" id="ARBA00022490"/>
    </source>
</evidence>
<feature type="compositionally biased region" description="Basic and acidic residues" evidence="9">
    <location>
        <begin position="439"/>
        <end position="450"/>
    </location>
</feature>
<keyword evidence="6 8" id="KW-0067">ATP-binding</keyword>
<dbReference type="SUPFAM" id="SSF49265">
    <property type="entry name" value="Fibronectin type III"/>
    <property type="match status" value="1"/>
</dbReference>
<dbReference type="CDD" id="cd00063">
    <property type="entry name" value="FN3"/>
    <property type="match status" value="1"/>
</dbReference>
<feature type="region of interest" description="Disordered" evidence="9">
    <location>
        <begin position="421"/>
        <end position="450"/>
    </location>
</feature>
<feature type="region of interest" description="Disordered" evidence="9">
    <location>
        <begin position="267"/>
        <end position="301"/>
    </location>
</feature>
<dbReference type="InterPro" id="IPR003598">
    <property type="entry name" value="Ig_sub2"/>
</dbReference>
<dbReference type="SUPFAM" id="SSF56112">
    <property type="entry name" value="Protein kinase-like (PK-like)"/>
    <property type="match status" value="1"/>
</dbReference>
<dbReference type="InterPro" id="IPR011009">
    <property type="entry name" value="Kinase-like_dom_sf"/>
</dbReference>
<dbReference type="FunFam" id="2.60.40.10:FF:000425">
    <property type="entry name" value="Myosin light chain kinase"/>
    <property type="match status" value="1"/>
</dbReference>
<evidence type="ECO:0000256" key="7">
    <source>
        <dbReference type="ARBA" id="ARBA00023319"/>
    </source>
</evidence>
<evidence type="ECO:0000259" key="12">
    <source>
        <dbReference type="PROSITE" id="PS50853"/>
    </source>
</evidence>
<dbReference type="PROSITE" id="PS50835">
    <property type="entry name" value="IG_LIKE"/>
    <property type="match status" value="5"/>
</dbReference>
<dbReference type="FunFam" id="1.10.510.10:FF:000321">
    <property type="entry name" value="Bent, isoform C"/>
    <property type="match status" value="1"/>
</dbReference>
<dbReference type="InterPro" id="IPR003961">
    <property type="entry name" value="FN3_dom"/>
</dbReference>
<dbReference type="PANTHER" id="PTHR47633">
    <property type="entry name" value="IMMUNOGLOBULIN"/>
    <property type="match status" value="1"/>
</dbReference>
<feature type="domain" description="Ig-like" evidence="11">
    <location>
        <begin position="451"/>
        <end position="545"/>
    </location>
</feature>
<dbReference type="Pfam" id="PF00041">
    <property type="entry name" value="fn3"/>
    <property type="match status" value="1"/>
</dbReference>
<dbReference type="RefSeq" id="XP_072560875.1">
    <property type="nucleotide sequence ID" value="XM_072704774.1"/>
</dbReference>
<dbReference type="SUPFAM" id="SSF48726">
    <property type="entry name" value="Immunoglobulin"/>
    <property type="match status" value="5"/>
</dbReference>
<dbReference type="STRING" id="1676925.ENSPKIP00000001115"/>
<keyword evidence="5 8" id="KW-0547">Nucleotide-binding</keyword>
<organism evidence="13 14">
    <name type="scientific">Paramormyrops kingsleyae</name>
    <dbReference type="NCBI Taxonomy" id="1676925"/>
    <lineage>
        <taxon>Eukaryota</taxon>
        <taxon>Metazoa</taxon>
        <taxon>Chordata</taxon>
        <taxon>Craniata</taxon>
        <taxon>Vertebrata</taxon>
        <taxon>Euteleostomi</taxon>
        <taxon>Actinopterygii</taxon>
        <taxon>Neopterygii</taxon>
        <taxon>Teleostei</taxon>
        <taxon>Osteoglossocephala</taxon>
        <taxon>Osteoglossomorpha</taxon>
        <taxon>Osteoglossiformes</taxon>
        <taxon>Mormyridae</taxon>
        <taxon>Paramormyrops</taxon>
    </lineage>
</organism>
<dbReference type="InterPro" id="IPR007110">
    <property type="entry name" value="Ig-like_dom"/>
</dbReference>
<evidence type="ECO:0000256" key="2">
    <source>
        <dbReference type="ARBA" id="ARBA00006692"/>
    </source>
</evidence>
<evidence type="ECO:0000259" key="10">
    <source>
        <dbReference type="PROSITE" id="PS50011"/>
    </source>
</evidence>
<dbReference type="GO" id="GO:0004672">
    <property type="term" value="F:protein kinase activity"/>
    <property type="evidence" value="ECO:0007669"/>
    <property type="project" value="InterPro"/>
</dbReference>
<dbReference type="Gene3D" id="1.10.510.10">
    <property type="entry name" value="Transferase(Phosphotransferase) domain 1"/>
    <property type="match status" value="1"/>
</dbReference>
<dbReference type="SMART" id="SM00408">
    <property type="entry name" value="IGc2"/>
    <property type="match status" value="5"/>
</dbReference>
<evidence type="ECO:0000256" key="1">
    <source>
        <dbReference type="ARBA" id="ARBA00004496"/>
    </source>
</evidence>
<reference evidence="13" key="2">
    <citation type="submission" date="2025-09" db="UniProtKB">
        <authorList>
            <consortium name="Ensembl"/>
        </authorList>
    </citation>
    <scope>IDENTIFICATION</scope>
</reference>
<dbReference type="InterPro" id="IPR013098">
    <property type="entry name" value="Ig_I-set"/>
</dbReference>
<dbReference type="GO" id="GO:0045989">
    <property type="term" value="P:positive regulation of striated muscle contraction"/>
    <property type="evidence" value="ECO:0007669"/>
    <property type="project" value="UniProtKB-ARBA"/>
</dbReference>
<dbReference type="Ensembl" id="ENSPKIT00000025026.1">
    <property type="protein sequence ID" value="ENSPKIP00000001115.1"/>
    <property type="gene ID" value="ENSPKIG00000019505.1"/>
</dbReference>
<evidence type="ECO:0000313" key="13">
    <source>
        <dbReference type="Ensembl" id="ENSPKIP00000001115.1"/>
    </source>
</evidence>
<evidence type="ECO:0000256" key="5">
    <source>
        <dbReference type="ARBA" id="ARBA00022741"/>
    </source>
</evidence>
<name>A0A3B3Q652_9TELE</name>
<dbReference type="FunFam" id="2.60.40.10:FF:000107">
    <property type="entry name" value="Myosin, light chain kinase a"/>
    <property type="match status" value="1"/>
</dbReference>
<sequence length="1105" mass="122634">MFLRLVPGPRRHRSPIVVPEVPYFLLPPRNATVRRGDKATFYIKVQGNPEPSVRFFHDGAPVDSEAPPFSLCRLGWGVHVFNVADASLAVAGRYTCEVANSAGVAKISFRLELKDHVNKPVQCSLRRYHSWGESHPRFVTKPRSVTVKEGERVEFKARITGRPPPSVSWLKDSFILHNNSEVHSSFSAGFHLLELDKVRMDDQGLYTCRLSSLAGVTSASAQLTITDGRPCVSPVLNCARQQVHVKTSAPAQGSPSAERILENGPIVVDSPRNNRTCPAKKVTEDCPRPGKEPKPPQFTEPLEDCTADEGCDMELRGVVTGSQPISISWLHNGQPARFGIPSFDGSVAKLVVRECLPEDAGAYTCMAENRAGKTSSSAAVCVRDFETICGIRNKKSSTLPVLNCIPGSKSWVSPVGMENNSLKKEQRTDQNLHTHSAGRRNEVVPKARARPRAEKTVQFHNPPKELEVHAGETARLHCKFRSDFPVAVCWIHNREQVVNGPRLWVESKDKQSVLVVTEAQYSDVGKYTIVVQDRQGPAYHTVTLTVIDRPQPPACCPAVSQLSGSSLVLSWSGPCYDGGSAIVGYVVEARREGPGKPKDWSEVTSRCRSTSYRFRPGLEPEAEYRFRVRAYNTVGVSRPSQESGIIRMDAGGKPLEEHKAHVDITIDTTNKVTDHYNVMEKLGVGKFGQVFRLVHKQTGQVCAGKFYKGRRAKEREAARGEIELMKDLRHHKLVQCLGAYEGPSEVIMVMEYVAGGELFARIVDDNFEHTEPTSMRYMRQILEGIGYMHQQSIVHLDLKPENIVCVNSTGTLIKIIDFGLASKLDPNKPLKVMHGTPEFVAPEVINFEPVGLTTDMWSVGVICYLLLSGESPFQGESDSDTLARVTAAQLMFNPQSFEEISDQAKDFIKALIRKDSRRRLSCSKALTHPWMAASASANQRFTKTLSKEKIKKYLAKQKWKKTGKAVLAVKRLAVLSSKTDGPSSFPNPGDDPSLYPEMEQVLKSLEEQLQSKPWFSQVLTDQSQRRGSTARLTCHIQGYPDPEVVWLQDEEPLEESARTLIEYEEDGHCTLVLTQLGPADTGLYTCKATNSQGEALCSARLWLES</sequence>
<proteinExistence type="inferred from homology"/>